<evidence type="ECO:0000313" key="1">
    <source>
        <dbReference type="EMBL" id="UPK99099.1"/>
    </source>
</evidence>
<proteinExistence type="predicted"/>
<keyword evidence="2" id="KW-1185">Reference proteome</keyword>
<organism evidence="1 2">
    <name type="scientific">Fusarium solani subsp. cucurbitae</name>
    <name type="common">Neocosmosporum cucurbitae</name>
    <dbReference type="NCBI Taxonomy" id="2747967"/>
    <lineage>
        <taxon>Eukaryota</taxon>
        <taxon>Fungi</taxon>
        <taxon>Dikarya</taxon>
        <taxon>Ascomycota</taxon>
        <taxon>Pezizomycotina</taxon>
        <taxon>Sordariomycetes</taxon>
        <taxon>Hypocreomycetidae</taxon>
        <taxon>Hypocreales</taxon>
        <taxon>Nectriaceae</taxon>
        <taxon>Fusarium</taxon>
        <taxon>Fusarium solani species complex</taxon>
    </lineage>
</organism>
<reference evidence="1" key="1">
    <citation type="submission" date="2021-11" db="EMBL/GenBank/DDBJ databases">
        <title>Fusarium solani-melongenae Genome sequencing and assembly.</title>
        <authorList>
            <person name="Xie S."/>
            <person name="Huang L."/>
            <person name="Zhang X."/>
        </authorList>
    </citation>
    <scope>NUCLEOTIDE SEQUENCE</scope>
    <source>
        <strain evidence="1">CRI 24-3</strain>
    </source>
</reference>
<dbReference type="EMBL" id="CP090036">
    <property type="protein sequence ID" value="UPK99099.1"/>
    <property type="molecule type" value="Genomic_DNA"/>
</dbReference>
<accession>A0ACD3ZCN7</accession>
<gene>
    <name evidence="1" type="ORF">LCI18_010034</name>
</gene>
<sequence>MAASDARDVGSIPATPAPKAELDASKLVYNLTPSQGPTNVPNSGCTDHMLICNWDEATAWENPVIQPFGPLSLLPSANALQYATGCFEGVKAYRGYDGQLRLFRLRLNCERMLKSSVRVGLPKFDPRALEQLIHSFVALEAERWLPKDRVGQTLYLRSTHIGTTPGLGLQKPRQSSLYLIATLASGFSTNGGMTLVTSPADTIRAWPGGFGNAKLSANYGPTLSAHADAIAQGFDQVLWLFGDEQYVTEAGASNFFVIWRTRQGGLELVTAGLESKTILEGITRRSIIELVHARRDEPQSWTVDGRTLEPLTVVERDFSINEIREAVAEGRLVEAFASGTAYFIAPVRHIRHRDEDIVIPREKGDSGHYAALIKGWLSDIVYGRYAFSDWTKVVKETQQPQYI</sequence>
<dbReference type="Proteomes" id="UP000830768">
    <property type="component" value="Chromosome 8"/>
</dbReference>
<evidence type="ECO:0000313" key="2">
    <source>
        <dbReference type="Proteomes" id="UP000830768"/>
    </source>
</evidence>
<protein>
    <submittedName>
        <fullName evidence="1">Uncharacterized protein</fullName>
    </submittedName>
</protein>
<name>A0ACD3ZCN7_FUSSC</name>